<dbReference type="Proteomes" id="UP000652763">
    <property type="component" value="Unassembled WGS sequence"/>
</dbReference>
<protein>
    <submittedName>
        <fullName evidence="4">Tripartite tricarboxylate transporter TctB family protein</fullName>
    </submittedName>
</protein>
<evidence type="ECO:0000256" key="2">
    <source>
        <dbReference type="SAM" id="Phobius"/>
    </source>
</evidence>
<evidence type="ECO:0000313" key="5">
    <source>
        <dbReference type="Proteomes" id="UP000652763"/>
    </source>
</evidence>
<sequence>MKSASPQRRSDPGAEPAVQAPHPEVSAQPADTGVPARDSRPLEIGAALVVAAVTAAVYFLAKNIEVRIETPGVGPRTWPELLGAAGFGFSALLLLMAVFGRTADRSDLDGATRTGWLRLLVTLAATVAFIVLWPLIGFIYVAPLLISAVTAIAGGRTLRALAVYPILATAGIYVLFHLLLKVPL</sequence>
<feature type="transmembrane region" description="Helical" evidence="2">
    <location>
        <begin position="161"/>
        <end position="180"/>
    </location>
</feature>
<dbReference type="Pfam" id="PF07331">
    <property type="entry name" value="TctB"/>
    <property type="match status" value="1"/>
</dbReference>
<keyword evidence="2" id="KW-0812">Transmembrane</keyword>
<feature type="transmembrane region" description="Helical" evidence="2">
    <location>
        <begin position="81"/>
        <end position="99"/>
    </location>
</feature>
<name>A0ABR8YEM3_9MICC</name>
<evidence type="ECO:0000256" key="1">
    <source>
        <dbReference type="SAM" id="MobiDB-lite"/>
    </source>
</evidence>
<reference evidence="4 5" key="1">
    <citation type="submission" date="2020-08" db="EMBL/GenBank/DDBJ databases">
        <title>A Genomic Blueprint of the Chicken Gut Microbiome.</title>
        <authorList>
            <person name="Gilroy R."/>
            <person name="Ravi A."/>
            <person name="Getino M."/>
            <person name="Pursley I."/>
            <person name="Horton D.L."/>
            <person name="Alikhan N.-F."/>
            <person name="Baker D."/>
            <person name="Gharbi K."/>
            <person name="Hall N."/>
            <person name="Watson M."/>
            <person name="Adriaenssens E.M."/>
            <person name="Foster-Nyarko E."/>
            <person name="Jarju S."/>
            <person name="Secka A."/>
            <person name="Antonio M."/>
            <person name="Oren A."/>
            <person name="Chaudhuri R."/>
            <person name="La Ragione R.M."/>
            <person name="Hildebrand F."/>
            <person name="Pallen M.J."/>
        </authorList>
    </citation>
    <scope>NUCLEOTIDE SEQUENCE [LARGE SCALE GENOMIC DNA]</scope>
    <source>
        <strain evidence="4 5">Sa2BUA2</strain>
    </source>
</reference>
<evidence type="ECO:0000259" key="3">
    <source>
        <dbReference type="Pfam" id="PF07331"/>
    </source>
</evidence>
<dbReference type="EMBL" id="JACSQC010000001">
    <property type="protein sequence ID" value="MBD8042655.1"/>
    <property type="molecule type" value="Genomic_DNA"/>
</dbReference>
<keyword evidence="2" id="KW-0472">Membrane</keyword>
<gene>
    <name evidence="4" type="ORF">H9638_02400</name>
</gene>
<feature type="region of interest" description="Disordered" evidence="1">
    <location>
        <begin position="1"/>
        <end position="36"/>
    </location>
</feature>
<dbReference type="RefSeq" id="WP_191745574.1">
    <property type="nucleotide sequence ID" value="NZ_JACSQC010000001.1"/>
</dbReference>
<feature type="transmembrane region" description="Helical" evidence="2">
    <location>
        <begin position="119"/>
        <end position="141"/>
    </location>
</feature>
<proteinExistence type="predicted"/>
<comment type="caution">
    <text evidence="4">The sequence shown here is derived from an EMBL/GenBank/DDBJ whole genome shotgun (WGS) entry which is preliminary data.</text>
</comment>
<keyword evidence="2" id="KW-1133">Transmembrane helix</keyword>
<evidence type="ECO:0000313" key="4">
    <source>
        <dbReference type="EMBL" id="MBD8042655.1"/>
    </source>
</evidence>
<organism evidence="4 5">
    <name type="scientific">Arthrobacter pullicola</name>
    <dbReference type="NCBI Taxonomy" id="2762224"/>
    <lineage>
        <taxon>Bacteria</taxon>
        <taxon>Bacillati</taxon>
        <taxon>Actinomycetota</taxon>
        <taxon>Actinomycetes</taxon>
        <taxon>Micrococcales</taxon>
        <taxon>Micrococcaceae</taxon>
        <taxon>Arthrobacter</taxon>
    </lineage>
</organism>
<keyword evidence="5" id="KW-1185">Reference proteome</keyword>
<feature type="transmembrane region" description="Helical" evidence="2">
    <location>
        <begin position="44"/>
        <end position="61"/>
    </location>
</feature>
<dbReference type="InterPro" id="IPR009936">
    <property type="entry name" value="DUF1468"/>
</dbReference>
<accession>A0ABR8YEM3</accession>
<feature type="domain" description="DUF1468" evidence="3">
    <location>
        <begin position="46"/>
        <end position="184"/>
    </location>
</feature>